<feature type="domain" description="Calcineurin-like phosphoesterase" evidence="1">
    <location>
        <begin position="1"/>
        <end position="206"/>
    </location>
</feature>
<dbReference type="PANTHER" id="PTHR42850">
    <property type="entry name" value="METALLOPHOSPHOESTERASE"/>
    <property type="match status" value="1"/>
</dbReference>
<dbReference type="AlphaFoldDB" id="A0A7J3JRF4"/>
<dbReference type="PIRSF" id="PIRSF000883">
    <property type="entry name" value="Pesterase_MJ0912"/>
    <property type="match status" value="1"/>
</dbReference>
<dbReference type="PANTHER" id="PTHR42850:SF2">
    <property type="entry name" value="BLL5683 PROTEIN"/>
    <property type="match status" value="1"/>
</dbReference>
<proteinExistence type="predicted"/>
<reference evidence="3" key="1">
    <citation type="journal article" date="2020" name="mSystems">
        <title>Genome- and Community-Level Interaction Insights into Carbon Utilization and Element Cycling Functions of Hydrothermarchaeota in Hydrothermal Sediment.</title>
        <authorList>
            <person name="Zhou Z."/>
            <person name="Liu Y."/>
            <person name="Xu W."/>
            <person name="Pan J."/>
            <person name="Luo Z.H."/>
            <person name="Li M."/>
        </authorList>
    </citation>
    <scope>NUCLEOTIDE SEQUENCE [LARGE SCALE GENOMIC DNA]</scope>
    <source>
        <strain evidence="2">SpSt-618</strain>
        <strain evidence="3">SpSt-657</strain>
    </source>
</reference>
<dbReference type="Gene3D" id="3.60.21.10">
    <property type="match status" value="1"/>
</dbReference>
<dbReference type="InterPro" id="IPR050126">
    <property type="entry name" value="Ap4A_hydrolase"/>
</dbReference>
<dbReference type="InterPro" id="IPR024654">
    <property type="entry name" value="Calcineurin-like_PHP_lpxH"/>
</dbReference>
<dbReference type="EMBL" id="DTAI01000081">
    <property type="protein sequence ID" value="HGN36457.1"/>
    <property type="molecule type" value="Genomic_DNA"/>
</dbReference>
<dbReference type="InterPro" id="IPR011152">
    <property type="entry name" value="Pesterase_MJ0912"/>
</dbReference>
<organism evidence="3">
    <name type="scientific">Ignisphaera aggregans</name>
    <dbReference type="NCBI Taxonomy" id="334771"/>
    <lineage>
        <taxon>Archaea</taxon>
        <taxon>Thermoproteota</taxon>
        <taxon>Thermoprotei</taxon>
        <taxon>Desulfurococcales</taxon>
        <taxon>Desulfurococcaceae</taxon>
        <taxon>Ignisphaera</taxon>
    </lineage>
</organism>
<dbReference type="GO" id="GO:0005737">
    <property type="term" value="C:cytoplasm"/>
    <property type="evidence" value="ECO:0007669"/>
    <property type="project" value="TreeGrafter"/>
</dbReference>
<comment type="caution">
    <text evidence="3">The sequence shown here is derived from an EMBL/GenBank/DDBJ whole genome shotgun (WGS) entry which is preliminary data.</text>
</comment>
<evidence type="ECO:0000313" key="2">
    <source>
        <dbReference type="EMBL" id="HGN36457.1"/>
    </source>
</evidence>
<evidence type="ECO:0000259" key="1">
    <source>
        <dbReference type="Pfam" id="PF12850"/>
    </source>
</evidence>
<dbReference type="InterPro" id="IPR029052">
    <property type="entry name" value="Metallo-depent_PP-like"/>
</dbReference>
<protein>
    <submittedName>
        <fullName evidence="3">Metallophosphoesterase</fullName>
    </submittedName>
</protein>
<dbReference type="SUPFAM" id="SSF56300">
    <property type="entry name" value="Metallo-dependent phosphatases"/>
    <property type="match status" value="1"/>
</dbReference>
<dbReference type="GO" id="GO:0016791">
    <property type="term" value="F:phosphatase activity"/>
    <property type="evidence" value="ECO:0007669"/>
    <property type="project" value="TreeGrafter"/>
</dbReference>
<dbReference type="Pfam" id="PF12850">
    <property type="entry name" value="Metallophos_2"/>
    <property type="match status" value="1"/>
</dbReference>
<name>A0A7J3JRF4_9CREN</name>
<accession>A0A7J3JRF4</accession>
<evidence type="ECO:0000313" key="3">
    <source>
        <dbReference type="EMBL" id="HGQ18515.1"/>
    </source>
</evidence>
<sequence>MRIVIVSDVHGNTEALRAVLDSAERWDGVWFLGDFVDYGPEPHIVIDIVRSLKPDVIVMGNHDSAVAFDMDCRCGPEIHELSEYTRKNISLRLLSREQIEWLKMLPKFVERDIEGRKLYIVHGSPRNPLYGYMKPDLPLSELRLSLTPSMVTLRPSIIRVDTVIAGHTHIPMDIAIDGVRIVNPGSCGQPRDGDFRASYAIYNTETNTFEIHRVEYNIERVIEKLRELKLDERYVRWLTTILKTGRVQPP</sequence>
<dbReference type="EMBL" id="DTBZ01000114">
    <property type="protein sequence ID" value="HGQ18515.1"/>
    <property type="molecule type" value="Genomic_DNA"/>
</dbReference>
<gene>
    <name evidence="2" type="ORF">ENT87_02770</name>
    <name evidence="3" type="ORF">ENU30_06035</name>
</gene>